<protein>
    <submittedName>
        <fullName evidence="1">(northern house mosquito) hypothetical protein</fullName>
    </submittedName>
</protein>
<proteinExistence type="predicted"/>
<sequence>MMIRPTLIGPCGLQKHFEFLVRSYLLLRTGIFILLTEDLYQDITTLISSNSSCLSQLITSMIGTRIASINSKSVEVEQNALTCSWMHALARLTSLYSCNKSNK</sequence>
<reference evidence="1" key="1">
    <citation type="submission" date="2021-05" db="EMBL/GenBank/DDBJ databases">
        <authorList>
            <person name="Alioto T."/>
            <person name="Alioto T."/>
            <person name="Gomez Garrido J."/>
        </authorList>
    </citation>
    <scope>NUCLEOTIDE SEQUENCE</scope>
</reference>
<name>A0A8D8FE56_CULPI</name>
<organism evidence="1">
    <name type="scientific">Culex pipiens</name>
    <name type="common">House mosquito</name>
    <dbReference type="NCBI Taxonomy" id="7175"/>
    <lineage>
        <taxon>Eukaryota</taxon>
        <taxon>Metazoa</taxon>
        <taxon>Ecdysozoa</taxon>
        <taxon>Arthropoda</taxon>
        <taxon>Hexapoda</taxon>
        <taxon>Insecta</taxon>
        <taxon>Pterygota</taxon>
        <taxon>Neoptera</taxon>
        <taxon>Endopterygota</taxon>
        <taxon>Diptera</taxon>
        <taxon>Nematocera</taxon>
        <taxon>Culicoidea</taxon>
        <taxon>Culicidae</taxon>
        <taxon>Culicinae</taxon>
        <taxon>Culicini</taxon>
        <taxon>Culex</taxon>
        <taxon>Culex</taxon>
    </lineage>
</organism>
<accession>A0A8D8FE56</accession>
<dbReference type="AlphaFoldDB" id="A0A8D8FE56"/>
<dbReference type="EMBL" id="HBUE01062755">
    <property type="protein sequence ID" value="CAG6469332.1"/>
    <property type="molecule type" value="Transcribed_RNA"/>
</dbReference>
<evidence type="ECO:0000313" key="1">
    <source>
        <dbReference type="EMBL" id="CAG6469332.1"/>
    </source>
</evidence>